<dbReference type="EMBL" id="ADBL01001369">
    <property type="status" value="NOT_ANNOTATED_CDS"/>
    <property type="molecule type" value="Genomic_DNA"/>
</dbReference>
<dbReference type="VEuPathDB" id="FungiDB:MAPG_05729"/>
<feature type="compositionally biased region" description="Basic and acidic residues" evidence="1">
    <location>
        <begin position="260"/>
        <end position="269"/>
    </location>
</feature>
<proteinExistence type="predicted"/>
<dbReference type="eggNOG" id="ENOG502RMZE">
    <property type="taxonomic scope" value="Eukaryota"/>
</dbReference>
<feature type="compositionally biased region" description="Polar residues" evidence="1">
    <location>
        <begin position="270"/>
        <end position="279"/>
    </location>
</feature>
<feature type="compositionally biased region" description="Basic and acidic residues" evidence="1">
    <location>
        <begin position="280"/>
        <end position="303"/>
    </location>
</feature>
<reference evidence="3" key="4">
    <citation type="journal article" date="2015" name="G3 (Bethesda)">
        <title>Genome sequences of three phytopathogenic species of the Magnaporthaceae family of fungi.</title>
        <authorList>
            <person name="Okagaki L.H."/>
            <person name="Nunes C.C."/>
            <person name="Sailsbery J."/>
            <person name="Clay B."/>
            <person name="Brown D."/>
            <person name="John T."/>
            <person name="Oh Y."/>
            <person name="Young N."/>
            <person name="Fitzgerald M."/>
            <person name="Haas B.J."/>
            <person name="Zeng Q."/>
            <person name="Young S."/>
            <person name="Adiconis X."/>
            <person name="Fan L."/>
            <person name="Levin J.Z."/>
            <person name="Mitchell T.K."/>
            <person name="Okubara P.A."/>
            <person name="Farman M.L."/>
            <person name="Kohn L.M."/>
            <person name="Birren B."/>
            <person name="Ma L.-J."/>
            <person name="Dean R.A."/>
        </authorList>
    </citation>
    <scope>NUCLEOTIDE SEQUENCE</scope>
    <source>
        <strain evidence="3">ATCC 64411 / 73-15</strain>
    </source>
</reference>
<feature type="compositionally biased region" description="Polar residues" evidence="1">
    <location>
        <begin position="249"/>
        <end position="258"/>
    </location>
</feature>
<feature type="compositionally biased region" description="Low complexity" evidence="1">
    <location>
        <begin position="200"/>
        <end position="211"/>
    </location>
</feature>
<dbReference type="AlphaFoldDB" id="A0A0C4E061"/>
<reference evidence="4" key="2">
    <citation type="submission" date="2010-05" db="EMBL/GenBank/DDBJ databases">
        <title>The genome sequence of Magnaporthe poae strain ATCC 64411.</title>
        <authorList>
            <person name="Ma L.-J."/>
            <person name="Dead R."/>
            <person name="Young S."/>
            <person name="Zeng Q."/>
            <person name="Koehrsen M."/>
            <person name="Alvarado L."/>
            <person name="Berlin A."/>
            <person name="Chapman S.B."/>
            <person name="Chen Z."/>
            <person name="Freedman E."/>
            <person name="Gellesch M."/>
            <person name="Goldberg J."/>
            <person name="Griggs A."/>
            <person name="Gujja S."/>
            <person name="Heilman E.R."/>
            <person name="Heiman D."/>
            <person name="Hepburn T."/>
            <person name="Howarth C."/>
            <person name="Jen D."/>
            <person name="Larson L."/>
            <person name="Mehta T."/>
            <person name="Neiman D."/>
            <person name="Pearson M."/>
            <person name="Roberts A."/>
            <person name="Saif S."/>
            <person name="Shea T."/>
            <person name="Shenoy N."/>
            <person name="Sisk P."/>
            <person name="Stolte C."/>
            <person name="Sykes S."/>
            <person name="Walk T."/>
            <person name="White J."/>
            <person name="Yandava C."/>
            <person name="Haas B."/>
            <person name="Nusbaum C."/>
            <person name="Birren B."/>
        </authorList>
    </citation>
    <scope>NUCLEOTIDE SEQUENCE [LARGE SCALE GENOMIC DNA]</scope>
    <source>
        <strain evidence="4">ATCC 64411 / 73-15</strain>
    </source>
</reference>
<reference evidence="2" key="3">
    <citation type="submission" date="2011-03" db="EMBL/GenBank/DDBJ databases">
        <title>Annotation of Magnaporthe poae ATCC 64411.</title>
        <authorList>
            <person name="Ma L.-J."/>
            <person name="Dead R."/>
            <person name="Young S.K."/>
            <person name="Zeng Q."/>
            <person name="Gargeya S."/>
            <person name="Fitzgerald M."/>
            <person name="Haas B."/>
            <person name="Abouelleil A."/>
            <person name="Alvarado L."/>
            <person name="Arachchi H.M."/>
            <person name="Berlin A."/>
            <person name="Brown A."/>
            <person name="Chapman S.B."/>
            <person name="Chen Z."/>
            <person name="Dunbar C."/>
            <person name="Freedman E."/>
            <person name="Gearin G."/>
            <person name="Gellesch M."/>
            <person name="Goldberg J."/>
            <person name="Griggs A."/>
            <person name="Gujja S."/>
            <person name="Heiman D."/>
            <person name="Howarth C."/>
            <person name="Larson L."/>
            <person name="Lui A."/>
            <person name="MacDonald P.J.P."/>
            <person name="Mehta T."/>
            <person name="Montmayeur A."/>
            <person name="Murphy C."/>
            <person name="Neiman D."/>
            <person name="Pearson M."/>
            <person name="Priest M."/>
            <person name="Roberts A."/>
            <person name="Saif S."/>
            <person name="Shea T."/>
            <person name="Shenoy N."/>
            <person name="Sisk P."/>
            <person name="Stolte C."/>
            <person name="Sykes S."/>
            <person name="Yandava C."/>
            <person name="Wortman J."/>
            <person name="Nusbaum C."/>
            <person name="Birren B."/>
        </authorList>
    </citation>
    <scope>NUCLEOTIDE SEQUENCE</scope>
    <source>
        <strain evidence="2">ATCC 64411</strain>
    </source>
</reference>
<evidence type="ECO:0000313" key="4">
    <source>
        <dbReference type="Proteomes" id="UP000011715"/>
    </source>
</evidence>
<reference evidence="2" key="1">
    <citation type="submission" date="2010-05" db="EMBL/GenBank/DDBJ databases">
        <title>The Genome Sequence of Magnaporthe poae strain ATCC 64411.</title>
        <authorList>
            <consortium name="The Broad Institute Genome Sequencing Platform"/>
            <consortium name="Broad Institute Genome Sequencing Center for Infectious Disease"/>
            <person name="Ma L.-J."/>
            <person name="Dead R."/>
            <person name="Young S."/>
            <person name="Zeng Q."/>
            <person name="Koehrsen M."/>
            <person name="Alvarado L."/>
            <person name="Berlin A."/>
            <person name="Chapman S.B."/>
            <person name="Chen Z."/>
            <person name="Freedman E."/>
            <person name="Gellesch M."/>
            <person name="Goldberg J."/>
            <person name="Griggs A."/>
            <person name="Gujja S."/>
            <person name="Heilman E.R."/>
            <person name="Heiman D."/>
            <person name="Hepburn T."/>
            <person name="Howarth C."/>
            <person name="Jen D."/>
            <person name="Larson L."/>
            <person name="Mehta T."/>
            <person name="Neiman D."/>
            <person name="Pearson M."/>
            <person name="Roberts A."/>
            <person name="Saif S."/>
            <person name="Shea T."/>
            <person name="Shenoy N."/>
            <person name="Sisk P."/>
            <person name="Stolte C."/>
            <person name="Sykes S."/>
            <person name="Walk T."/>
            <person name="White J."/>
            <person name="Yandava C."/>
            <person name="Haas B."/>
            <person name="Nusbaum C."/>
            <person name="Birren B."/>
        </authorList>
    </citation>
    <scope>NUCLEOTIDE SEQUENCE</scope>
    <source>
        <strain evidence="2">ATCC 64411</strain>
    </source>
</reference>
<keyword evidence="4" id="KW-1185">Reference proteome</keyword>
<evidence type="ECO:0000313" key="3">
    <source>
        <dbReference type="EnsemblFungi" id="MAPG_05729T0"/>
    </source>
</evidence>
<evidence type="ECO:0000313" key="2">
    <source>
        <dbReference type="EMBL" id="KLU86717.1"/>
    </source>
</evidence>
<feature type="compositionally biased region" description="Acidic residues" evidence="1">
    <location>
        <begin position="322"/>
        <end position="331"/>
    </location>
</feature>
<reference evidence="3" key="5">
    <citation type="submission" date="2015-06" db="UniProtKB">
        <authorList>
            <consortium name="EnsemblFungi"/>
        </authorList>
    </citation>
    <scope>IDENTIFICATION</scope>
    <source>
        <strain evidence="3">ATCC 64411</strain>
    </source>
</reference>
<accession>A0A0C4E061</accession>
<protein>
    <submittedName>
        <fullName evidence="2 3">Uncharacterized protein</fullName>
    </submittedName>
</protein>
<sequence>MYAVQSQLDELNDSLLEAMLLADAGVNREAAIDAVRGCSARLDDMLASAPKSHGLLHHSYIARNLRRDCDAELACLTHKVRGTRSRFRHIIGQMEVLETGVAPSLRRTQDYSWPVTAAPLADAAGVVSVAAGIVGVCRDAEYDNDVIGSDSAVEETGPAADETIPLEEAADPVFSEEIDPLAEAITPSQKPADPVSEPADLIPEPLDIIPEPTDHAAEEPGDTDSVPNSDAGSDRSLDTETVNGDGFSTAPTSPTNSHRGVMEKMEKTEGPTNHHQPNNKSEETLARGKARDGSPRSSAEHGRSRQLSFASIPYSSFADKIIDDDDDDERNEDANDSSRTKAGAAVEAFDSLISRTKKALVSSPKTKEEPAMAERRKSFRNLAKKFMQRGKA</sequence>
<name>A0A0C4E061_MAGP6</name>
<evidence type="ECO:0000256" key="1">
    <source>
        <dbReference type="SAM" id="MobiDB-lite"/>
    </source>
</evidence>
<gene>
    <name evidence="2" type="ORF">MAPG_05729</name>
</gene>
<organism evidence="3 4">
    <name type="scientific">Magnaporthiopsis poae (strain ATCC 64411 / 73-15)</name>
    <name type="common">Kentucky bluegrass fungus</name>
    <name type="synonym">Magnaporthe poae</name>
    <dbReference type="NCBI Taxonomy" id="644358"/>
    <lineage>
        <taxon>Eukaryota</taxon>
        <taxon>Fungi</taxon>
        <taxon>Dikarya</taxon>
        <taxon>Ascomycota</taxon>
        <taxon>Pezizomycotina</taxon>
        <taxon>Sordariomycetes</taxon>
        <taxon>Sordariomycetidae</taxon>
        <taxon>Magnaporthales</taxon>
        <taxon>Magnaporthaceae</taxon>
        <taxon>Magnaporthiopsis</taxon>
    </lineage>
</organism>
<feature type="region of interest" description="Disordered" evidence="1">
    <location>
        <begin position="185"/>
        <end position="343"/>
    </location>
</feature>
<dbReference type="EMBL" id="GL876969">
    <property type="protein sequence ID" value="KLU86717.1"/>
    <property type="molecule type" value="Genomic_DNA"/>
</dbReference>
<dbReference type="EnsemblFungi" id="MAPG_05729T0">
    <property type="protein sequence ID" value="MAPG_05729T0"/>
    <property type="gene ID" value="MAPG_05729"/>
</dbReference>
<dbReference type="OrthoDB" id="10537680at2759"/>
<dbReference type="Proteomes" id="UP000011715">
    <property type="component" value="Unassembled WGS sequence"/>
</dbReference>